<keyword evidence="1" id="KW-1133">Transmembrane helix</keyword>
<evidence type="ECO:0000313" key="2">
    <source>
        <dbReference type="EMBL" id="GAB89418.1"/>
    </source>
</evidence>
<dbReference type="EMBL" id="BAHC01000060">
    <property type="protein sequence ID" value="GAB89418.1"/>
    <property type="molecule type" value="Genomic_DNA"/>
</dbReference>
<evidence type="ECO:0000256" key="1">
    <source>
        <dbReference type="SAM" id="Phobius"/>
    </source>
</evidence>
<proteinExistence type="predicted"/>
<feature type="transmembrane region" description="Helical" evidence="1">
    <location>
        <begin position="6"/>
        <end position="26"/>
    </location>
</feature>
<keyword evidence="3" id="KW-1185">Reference proteome</keyword>
<keyword evidence="1" id="KW-0472">Membrane</keyword>
<accession>K6V0N3</accession>
<dbReference type="AlphaFoldDB" id="K6V0N3"/>
<comment type="caution">
    <text evidence="2">The sequence shown here is derived from an EMBL/GenBank/DDBJ whole genome shotgun (WGS) entry which is preliminary data.</text>
</comment>
<reference evidence="2 3" key="1">
    <citation type="submission" date="2012-08" db="EMBL/GenBank/DDBJ databases">
        <title>Whole genome shotgun sequence of Gordonia rhizosphera NBRC 16068.</title>
        <authorList>
            <person name="Takarada H."/>
            <person name="Isaki S."/>
            <person name="Hosoyama A."/>
            <person name="Tsuchikane K."/>
            <person name="Katsumata H."/>
            <person name="Baba S."/>
            <person name="Ohji S."/>
            <person name="Yamazaki S."/>
            <person name="Fujita N."/>
        </authorList>
    </citation>
    <scope>NUCLEOTIDE SEQUENCE [LARGE SCALE GENOMIC DNA]</scope>
    <source>
        <strain evidence="2 3">NBRC 16068</strain>
    </source>
</reference>
<sequence>IQFGVGPVLFVLFIVEIIAIVIAYRWTVGRERGWLRDMLAPEVDAGVITPEELNALAGSRRQRRKYIKSKDNNLTKKQAKSVFVATTDLAEAIAKSGATETEDVGFARSEIARVRTI</sequence>
<feature type="non-terminal residue" evidence="2">
    <location>
        <position position="1"/>
    </location>
</feature>
<protein>
    <submittedName>
        <fullName evidence="2">Uncharacterized protein</fullName>
    </submittedName>
</protein>
<gene>
    <name evidence="2" type="ORF">GORHZ_060_00500</name>
</gene>
<organism evidence="2 3">
    <name type="scientific">Gordonia rhizosphera NBRC 16068</name>
    <dbReference type="NCBI Taxonomy" id="1108045"/>
    <lineage>
        <taxon>Bacteria</taxon>
        <taxon>Bacillati</taxon>
        <taxon>Actinomycetota</taxon>
        <taxon>Actinomycetes</taxon>
        <taxon>Mycobacteriales</taxon>
        <taxon>Gordoniaceae</taxon>
        <taxon>Gordonia</taxon>
    </lineage>
</organism>
<name>K6V0N3_9ACTN</name>
<dbReference type="eggNOG" id="COG2339">
    <property type="taxonomic scope" value="Bacteria"/>
</dbReference>
<evidence type="ECO:0000313" key="3">
    <source>
        <dbReference type="Proteomes" id="UP000008363"/>
    </source>
</evidence>
<dbReference type="Proteomes" id="UP000008363">
    <property type="component" value="Unassembled WGS sequence"/>
</dbReference>
<keyword evidence="1" id="KW-0812">Transmembrane</keyword>